<evidence type="ECO:0000313" key="3">
    <source>
        <dbReference type="Proteomes" id="UP000756921"/>
    </source>
</evidence>
<protein>
    <submittedName>
        <fullName evidence="2">Uncharacterized protein</fullName>
    </submittedName>
</protein>
<feature type="region of interest" description="Disordered" evidence="1">
    <location>
        <begin position="159"/>
        <end position="182"/>
    </location>
</feature>
<dbReference type="EMBL" id="WJXW01000016">
    <property type="protein sequence ID" value="KAF9729517.1"/>
    <property type="molecule type" value="Genomic_DNA"/>
</dbReference>
<dbReference type="AlphaFoldDB" id="A0A9P6KK72"/>
<evidence type="ECO:0000313" key="2">
    <source>
        <dbReference type="EMBL" id="KAF9729517.1"/>
    </source>
</evidence>
<feature type="region of interest" description="Disordered" evidence="1">
    <location>
        <begin position="97"/>
        <end position="123"/>
    </location>
</feature>
<organism evidence="2 3">
    <name type="scientific">Paraphaeosphaeria minitans</name>
    <dbReference type="NCBI Taxonomy" id="565426"/>
    <lineage>
        <taxon>Eukaryota</taxon>
        <taxon>Fungi</taxon>
        <taxon>Dikarya</taxon>
        <taxon>Ascomycota</taxon>
        <taxon>Pezizomycotina</taxon>
        <taxon>Dothideomycetes</taxon>
        <taxon>Pleosporomycetidae</taxon>
        <taxon>Pleosporales</taxon>
        <taxon>Massarineae</taxon>
        <taxon>Didymosphaeriaceae</taxon>
        <taxon>Paraphaeosphaeria</taxon>
    </lineage>
</organism>
<dbReference type="Proteomes" id="UP000756921">
    <property type="component" value="Unassembled WGS sequence"/>
</dbReference>
<keyword evidence="3" id="KW-1185">Reference proteome</keyword>
<comment type="caution">
    <text evidence="2">The sequence shown here is derived from an EMBL/GenBank/DDBJ whole genome shotgun (WGS) entry which is preliminary data.</text>
</comment>
<sequence>MLNILGSLTKNGWRETFRILCHSDITICKQPCPPRKKYIHVRRRDGKGRKMRAAAFQLVEEQGSDRAGRTYRLVNDGRETGEDEVEEIVLEKKSVASKDSTNIRRQRSGTRQNENRKRKVRAEERDLKVEDCCPDFLLLQTRLAWLVRWLNSFPGWSINKQDREAKTPPTATRIQQRKTPSA</sequence>
<reference evidence="2" key="1">
    <citation type="journal article" date="2020" name="Mol. Plant Microbe Interact.">
        <title>Genome Sequence of the Biocontrol Agent Coniothyrium minitans strain Conio (IMI 134523).</title>
        <authorList>
            <person name="Patel D."/>
            <person name="Shittu T.A."/>
            <person name="Baroncelli R."/>
            <person name="Muthumeenakshi S."/>
            <person name="Osborne T.H."/>
            <person name="Janganan T.K."/>
            <person name="Sreenivasaprasad S."/>
        </authorList>
    </citation>
    <scope>NUCLEOTIDE SEQUENCE</scope>
    <source>
        <strain evidence="2">Conio</strain>
    </source>
</reference>
<feature type="compositionally biased region" description="Polar residues" evidence="1">
    <location>
        <begin position="169"/>
        <end position="182"/>
    </location>
</feature>
<proteinExistence type="predicted"/>
<gene>
    <name evidence="2" type="ORF">PMIN01_12381</name>
</gene>
<evidence type="ECO:0000256" key="1">
    <source>
        <dbReference type="SAM" id="MobiDB-lite"/>
    </source>
</evidence>
<name>A0A9P6KK72_9PLEO</name>
<dbReference type="OrthoDB" id="10431526at2759"/>
<accession>A0A9P6KK72</accession>